<dbReference type="EMBL" id="CM043806">
    <property type="protein sequence ID" value="KAI4812445.1"/>
    <property type="molecule type" value="Genomic_DNA"/>
</dbReference>
<comment type="caution">
    <text evidence="1">The sequence shown here is derived from an EMBL/GenBank/DDBJ whole genome shotgun (WGS) entry which is preliminary data.</text>
</comment>
<accession>A0ACB9WHK8</accession>
<sequence>MPAYFQRPEKCSETSERFDANVTFTKHHGPNNSFLEVGQEAASFGCFVRCHQEQENIEHGRRSTSPSCSNTWSSAWIFARATWPRRVLYQYKNICQQVNIKSLEDVVRAYLKLAEEKTETAKGRSQQMVLDIEDLDNIPDS</sequence>
<evidence type="ECO:0000313" key="2">
    <source>
        <dbReference type="Proteomes" id="UP001057452"/>
    </source>
</evidence>
<reference evidence="1" key="1">
    <citation type="submission" date="2022-05" db="EMBL/GenBank/DDBJ databases">
        <title>Chromosome-level genome of Chaenocephalus aceratus.</title>
        <authorList>
            <person name="Park H."/>
        </authorList>
    </citation>
    <scope>NUCLEOTIDE SEQUENCE</scope>
    <source>
        <strain evidence="1">KU_202001</strain>
    </source>
</reference>
<dbReference type="Proteomes" id="UP001057452">
    <property type="component" value="Chromosome 22"/>
</dbReference>
<evidence type="ECO:0000313" key="1">
    <source>
        <dbReference type="EMBL" id="KAI4812445.1"/>
    </source>
</evidence>
<proteinExistence type="predicted"/>
<keyword evidence="2" id="KW-1185">Reference proteome</keyword>
<gene>
    <name evidence="1" type="ORF">KUCAC02_023832</name>
</gene>
<organism evidence="1 2">
    <name type="scientific">Chaenocephalus aceratus</name>
    <name type="common">Blackfin icefish</name>
    <name type="synonym">Chaenichthys aceratus</name>
    <dbReference type="NCBI Taxonomy" id="36190"/>
    <lineage>
        <taxon>Eukaryota</taxon>
        <taxon>Metazoa</taxon>
        <taxon>Chordata</taxon>
        <taxon>Craniata</taxon>
        <taxon>Vertebrata</taxon>
        <taxon>Euteleostomi</taxon>
        <taxon>Actinopterygii</taxon>
        <taxon>Neopterygii</taxon>
        <taxon>Teleostei</taxon>
        <taxon>Neoteleostei</taxon>
        <taxon>Acanthomorphata</taxon>
        <taxon>Eupercaria</taxon>
        <taxon>Perciformes</taxon>
        <taxon>Notothenioidei</taxon>
        <taxon>Channichthyidae</taxon>
        <taxon>Chaenocephalus</taxon>
    </lineage>
</organism>
<protein>
    <submittedName>
        <fullName evidence="1">Uncharacterized protein</fullName>
    </submittedName>
</protein>
<name>A0ACB9WHK8_CHAAC</name>